<evidence type="ECO:0000313" key="2">
    <source>
        <dbReference type="Proteomes" id="UP001596500"/>
    </source>
</evidence>
<name>A0ABW2RPZ4_9BACL</name>
<organism evidence="1 2">
    <name type="scientific">Laceyella putida</name>
    <dbReference type="NCBI Taxonomy" id="110101"/>
    <lineage>
        <taxon>Bacteria</taxon>
        <taxon>Bacillati</taxon>
        <taxon>Bacillota</taxon>
        <taxon>Bacilli</taxon>
        <taxon>Bacillales</taxon>
        <taxon>Thermoactinomycetaceae</taxon>
        <taxon>Laceyella</taxon>
    </lineage>
</organism>
<comment type="caution">
    <text evidence="1">The sequence shown here is derived from an EMBL/GenBank/DDBJ whole genome shotgun (WGS) entry which is preliminary data.</text>
</comment>
<dbReference type="EMBL" id="JBHTBW010000076">
    <property type="protein sequence ID" value="MFC7443082.1"/>
    <property type="molecule type" value="Genomic_DNA"/>
</dbReference>
<keyword evidence="2" id="KW-1185">Reference proteome</keyword>
<accession>A0ABW2RPZ4</accession>
<proteinExistence type="predicted"/>
<dbReference type="SUPFAM" id="SSF160631">
    <property type="entry name" value="SMI1/KNR4-like"/>
    <property type="match status" value="1"/>
</dbReference>
<reference evidence="2" key="1">
    <citation type="journal article" date="2019" name="Int. J. Syst. Evol. Microbiol.">
        <title>The Global Catalogue of Microorganisms (GCM) 10K type strain sequencing project: providing services to taxonomists for standard genome sequencing and annotation.</title>
        <authorList>
            <consortium name="The Broad Institute Genomics Platform"/>
            <consortium name="The Broad Institute Genome Sequencing Center for Infectious Disease"/>
            <person name="Wu L."/>
            <person name="Ma J."/>
        </authorList>
    </citation>
    <scope>NUCLEOTIDE SEQUENCE [LARGE SCALE GENOMIC DNA]</scope>
    <source>
        <strain evidence="2">CGMCC 1.12942</strain>
    </source>
</reference>
<dbReference type="Proteomes" id="UP001596500">
    <property type="component" value="Unassembled WGS sequence"/>
</dbReference>
<dbReference type="RefSeq" id="WP_379867412.1">
    <property type="nucleotide sequence ID" value="NZ_JBHTBW010000076.1"/>
</dbReference>
<dbReference type="Pfam" id="PF14567">
    <property type="entry name" value="SUKH_5"/>
    <property type="match status" value="1"/>
</dbReference>
<sequence>MQKKEGLPEGYVVILMEEDDYCYCLDTFNMVNGECPVVLWFRLDLSLQDRYDHFYSFMLNKILESDEDEEDF</sequence>
<evidence type="ECO:0000313" key="1">
    <source>
        <dbReference type="EMBL" id="MFC7443082.1"/>
    </source>
</evidence>
<gene>
    <name evidence="1" type="ORF">ACFQNG_18610</name>
</gene>
<protein>
    <submittedName>
        <fullName evidence="1">SMI1/KNR4 family protein</fullName>
    </submittedName>
</protein>
<dbReference type="InterPro" id="IPR037883">
    <property type="entry name" value="Knr4/Smi1-like_sf"/>
</dbReference>
<dbReference type="Gene3D" id="3.40.1580.10">
    <property type="entry name" value="SMI1/KNR4-like"/>
    <property type="match status" value="1"/>
</dbReference>